<evidence type="ECO:0000313" key="1">
    <source>
        <dbReference type="EMBL" id="ELY63802.1"/>
    </source>
</evidence>
<dbReference type="Pfam" id="PF10604">
    <property type="entry name" value="Polyketide_cyc2"/>
    <property type="match status" value="1"/>
</dbReference>
<dbReference type="CDD" id="cd07817">
    <property type="entry name" value="SRPBCC_8"/>
    <property type="match status" value="1"/>
</dbReference>
<comment type="caution">
    <text evidence="1">The sequence shown here is derived from an EMBL/GenBank/DDBJ whole genome shotgun (WGS) entry which is preliminary data.</text>
</comment>
<dbReference type="InterPro" id="IPR047137">
    <property type="entry name" value="ORF3"/>
</dbReference>
<dbReference type="PANTHER" id="PTHR33824">
    <property type="entry name" value="POLYKETIDE CYCLASE/DEHYDRASE AND LIPID TRANSPORT SUPERFAMILY PROTEIN"/>
    <property type="match status" value="1"/>
</dbReference>
<protein>
    <submittedName>
        <fullName evidence="1">Polyketide cyclase/dehydrase</fullName>
    </submittedName>
</protein>
<dbReference type="InterPro" id="IPR019587">
    <property type="entry name" value="Polyketide_cyclase/dehydratase"/>
</dbReference>
<evidence type="ECO:0000313" key="2">
    <source>
        <dbReference type="Proteomes" id="UP000011632"/>
    </source>
</evidence>
<dbReference type="Proteomes" id="UP000011632">
    <property type="component" value="Unassembled WGS sequence"/>
</dbReference>
<keyword evidence="2" id="KW-1185">Reference proteome</keyword>
<proteinExistence type="predicted"/>
<sequence>MSSALSTAIPETLRSGAIVQSYSAADGGDSRGKRLATMAAGGLLLAAGLRRRSLSGTVLAGGGGWLVARGVSGSDRPVRTLASAIRDRDGVGAGVPEGMPTVERSITVGAPADELSEYWHDPEQLTRIMGPFAEITGAGEDRLHWELETPRGPNLTWETEITADEPGESLRWESLEGTTIPHEGEVRFRSAAGDRGTVVTLRLQFDPPAGSLGAAAFQRLGIVPETVAKKALRRFKSLVETGEIPSLEHNPSARGSGDLL</sequence>
<dbReference type="PANTHER" id="PTHR33824:SF7">
    <property type="entry name" value="POLYKETIDE CYCLASE_DEHYDRASE AND LIPID TRANSPORT SUPERFAMILY PROTEIN"/>
    <property type="match status" value="1"/>
</dbReference>
<dbReference type="OrthoDB" id="167922at2157"/>
<dbReference type="EMBL" id="AOID01000055">
    <property type="protein sequence ID" value="ELY63802.1"/>
    <property type="molecule type" value="Genomic_DNA"/>
</dbReference>
<organism evidence="1 2">
    <name type="scientific">Natrinema versiforme JCM 10478</name>
    <dbReference type="NCBI Taxonomy" id="1227496"/>
    <lineage>
        <taxon>Archaea</taxon>
        <taxon>Methanobacteriati</taxon>
        <taxon>Methanobacteriota</taxon>
        <taxon>Stenosarchaea group</taxon>
        <taxon>Halobacteria</taxon>
        <taxon>Halobacteriales</taxon>
        <taxon>Natrialbaceae</taxon>
        <taxon>Natrinema</taxon>
    </lineage>
</organism>
<reference evidence="1 2" key="1">
    <citation type="journal article" date="2014" name="PLoS Genet.">
        <title>Phylogenetically driven sequencing of extremely halophilic archaea reveals strategies for static and dynamic osmo-response.</title>
        <authorList>
            <person name="Becker E.A."/>
            <person name="Seitzer P.M."/>
            <person name="Tritt A."/>
            <person name="Larsen D."/>
            <person name="Krusor M."/>
            <person name="Yao A.I."/>
            <person name="Wu D."/>
            <person name="Madern D."/>
            <person name="Eisen J.A."/>
            <person name="Darling A.E."/>
            <person name="Facciotti M.T."/>
        </authorList>
    </citation>
    <scope>NUCLEOTIDE SEQUENCE [LARGE SCALE GENOMIC DNA]</scope>
    <source>
        <strain evidence="1 2">JCM 10478</strain>
    </source>
</reference>
<gene>
    <name evidence="1" type="ORF">C489_18256</name>
</gene>
<dbReference type="STRING" id="1227496.C489_18256"/>
<dbReference type="Gene3D" id="3.30.530.20">
    <property type="match status" value="1"/>
</dbReference>
<dbReference type="AlphaFoldDB" id="L9XQI8"/>
<name>L9XQI8_9EURY</name>
<dbReference type="InterPro" id="IPR023393">
    <property type="entry name" value="START-like_dom_sf"/>
</dbReference>
<dbReference type="RefSeq" id="WP_006432752.1">
    <property type="nucleotide sequence ID" value="NZ_AOID01000055.1"/>
</dbReference>
<dbReference type="PATRIC" id="fig|1227496.3.peg.3682"/>
<dbReference type="SUPFAM" id="SSF55961">
    <property type="entry name" value="Bet v1-like"/>
    <property type="match status" value="1"/>
</dbReference>
<accession>L9XQI8</accession>